<evidence type="ECO:0000313" key="2">
    <source>
        <dbReference type="Proteomes" id="UP000195667"/>
    </source>
</evidence>
<name>A0A1R4HGZ9_9GAMM</name>
<dbReference type="OrthoDB" id="9862901at2"/>
<organism evidence="1 2">
    <name type="scientific">Crenothrix polyspora</name>
    <dbReference type="NCBI Taxonomy" id="360316"/>
    <lineage>
        <taxon>Bacteria</taxon>
        <taxon>Pseudomonadati</taxon>
        <taxon>Pseudomonadota</taxon>
        <taxon>Gammaproteobacteria</taxon>
        <taxon>Methylococcales</taxon>
        <taxon>Crenotrichaceae</taxon>
        <taxon>Crenothrix</taxon>
    </lineage>
</organism>
<dbReference type="AlphaFoldDB" id="A0A1R4HGZ9"/>
<accession>A0A1R4HGZ9</accession>
<evidence type="ECO:0000313" key="1">
    <source>
        <dbReference type="EMBL" id="SJM95503.1"/>
    </source>
</evidence>
<proteinExistence type="predicted"/>
<dbReference type="EMBL" id="FUKI01000148">
    <property type="protein sequence ID" value="SJM95503.1"/>
    <property type="molecule type" value="Genomic_DNA"/>
</dbReference>
<dbReference type="RefSeq" id="WP_087144821.1">
    <property type="nucleotide sequence ID" value="NZ_FUKI01000148.1"/>
</dbReference>
<protein>
    <submittedName>
        <fullName evidence="1">Putative Chromosome partitioning protein</fullName>
    </submittedName>
</protein>
<reference evidence="2" key="1">
    <citation type="submission" date="2017-02" db="EMBL/GenBank/DDBJ databases">
        <authorList>
            <person name="Daims H."/>
        </authorList>
    </citation>
    <scope>NUCLEOTIDE SEQUENCE [LARGE SCALE GENOMIC DNA]</scope>
</reference>
<dbReference type="Proteomes" id="UP000195667">
    <property type="component" value="Unassembled WGS sequence"/>
</dbReference>
<sequence length="88" mass="9718">MVLAKRGLGRGLEALLVEMPVMAEKALHSHDLESSHNNQHNPFVVADLPHTQKLSEHKQPLSRVLLGEAEALKALLGDLEAILQRRSL</sequence>
<gene>
    <name evidence="1" type="ORF">CRENPOLYSF1_70044</name>
</gene>
<keyword evidence="2" id="KW-1185">Reference proteome</keyword>